<dbReference type="GO" id="GO:0008270">
    <property type="term" value="F:zinc ion binding"/>
    <property type="evidence" value="ECO:0007669"/>
    <property type="project" value="InterPro"/>
</dbReference>
<evidence type="ECO:0000256" key="1">
    <source>
        <dbReference type="ARBA" id="ARBA00022723"/>
    </source>
</evidence>
<dbReference type="InterPro" id="IPR013149">
    <property type="entry name" value="ADH-like_C"/>
</dbReference>
<dbReference type="PANTHER" id="PTHR43401">
    <property type="entry name" value="L-THREONINE 3-DEHYDROGENASE"/>
    <property type="match status" value="1"/>
</dbReference>
<keyword evidence="9" id="KW-1185">Reference proteome</keyword>
<evidence type="ECO:0000313" key="9">
    <source>
        <dbReference type="Proteomes" id="UP000278962"/>
    </source>
</evidence>
<proteinExistence type="inferred from homology"/>
<sequence length="327" mass="34289">MRAIVWQGPNEMTVEEQPNPPDPGPGELILQPEAVGICGSEVEGYLGHMGNRTPPLVMGHEFAGTVIATGEGAQDLQGARVAVNPLSGCGECRLCLAGDTNLCRDRILVGVHVPGAFADFVKVRAADARRLPDDVSMRVGALMEPLANGVHAVRLAPKGAERTVVIGAGTIGLVTLQAALLEGLPHVAVVERDETRRARAVKLGAHADGAEPGEADLVIDAVGAEATRRLGLELLRPGGTLVCIGLASDDTTLGFHDVIRSQHRIQGSYAYTMPDFDQAHEWLTTGAADLGDDLEPVRPLEEGPAQFARLAGGPPPPEFKVFLAGTA</sequence>
<name>A0A660LAL1_9ACTN</name>
<dbReference type="PANTHER" id="PTHR43401:SF2">
    <property type="entry name" value="L-THREONINE 3-DEHYDROGENASE"/>
    <property type="match status" value="1"/>
</dbReference>
<dbReference type="Proteomes" id="UP000278962">
    <property type="component" value="Unassembled WGS sequence"/>
</dbReference>
<feature type="region of interest" description="Disordered" evidence="5">
    <location>
        <begin position="1"/>
        <end position="24"/>
    </location>
</feature>
<feature type="domain" description="Alcohol dehydrogenase-like C-terminal" evidence="6">
    <location>
        <begin position="171"/>
        <end position="284"/>
    </location>
</feature>
<dbReference type="Gene3D" id="3.90.180.10">
    <property type="entry name" value="Medium-chain alcohol dehydrogenases, catalytic domain"/>
    <property type="match status" value="1"/>
</dbReference>
<evidence type="ECO:0000256" key="2">
    <source>
        <dbReference type="ARBA" id="ARBA00022833"/>
    </source>
</evidence>
<dbReference type="GO" id="GO:0016491">
    <property type="term" value="F:oxidoreductase activity"/>
    <property type="evidence" value="ECO:0007669"/>
    <property type="project" value="UniProtKB-KW"/>
</dbReference>
<dbReference type="PROSITE" id="PS00059">
    <property type="entry name" value="ADH_ZINC"/>
    <property type="match status" value="1"/>
</dbReference>
<keyword evidence="1 4" id="KW-0479">Metal-binding</keyword>
<comment type="caution">
    <text evidence="8">The sequence shown here is derived from an EMBL/GenBank/DDBJ whole genome shotgun (WGS) entry which is preliminary data.</text>
</comment>
<dbReference type="InterPro" id="IPR011032">
    <property type="entry name" value="GroES-like_sf"/>
</dbReference>
<evidence type="ECO:0000313" key="8">
    <source>
        <dbReference type="EMBL" id="RKQ92097.1"/>
    </source>
</evidence>
<evidence type="ECO:0000256" key="4">
    <source>
        <dbReference type="RuleBase" id="RU361277"/>
    </source>
</evidence>
<reference evidence="8 9" key="1">
    <citation type="submission" date="2018-10" db="EMBL/GenBank/DDBJ databases">
        <title>Genomic Encyclopedia of Archaeal and Bacterial Type Strains, Phase II (KMG-II): from individual species to whole genera.</title>
        <authorList>
            <person name="Goeker M."/>
        </authorList>
    </citation>
    <scope>NUCLEOTIDE SEQUENCE [LARGE SCALE GENOMIC DNA]</scope>
    <source>
        <strain evidence="8 9">DSM 14954</strain>
    </source>
</reference>
<gene>
    <name evidence="8" type="ORF">C8N24_1936</name>
</gene>
<evidence type="ECO:0000259" key="7">
    <source>
        <dbReference type="Pfam" id="PF08240"/>
    </source>
</evidence>
<keyword evidence="2 4" id="KW-0862">Zinc</keyword>
<dbReference type="AlphaFoldDB" id="A0A660LAL1"/>
<protein>
    <submittedName>
        <fullName evidence="8">2-desacetyl-2-hydroxyethyl bacteriochlorophyllide A dehydrogenase</fullName>
    </submittedName>
</protein>
<dbReference type="InterPro" id="IPR050129">
    <property type="entry name" value="Zn_alcohol_dh"/>
</dbReference>
<evidence type="ECO:0000259" key="6">
    <source>
        <dbReference type="Pfam" id="PF00107"/>
    </source>
</evidence>
<dbReference type="SUPFAM" id="SSF51735">
    <property type="entry name" value="NAD(P)-binding Rossmann-fold domains"/>
    <property type="match status" value="1"/>
</dbReference>
<dbReference type="Pfam" id="PF08240">
    <property type="entry name" value="ADH_N"/>
    <property type="match status" value="1"/>
</dbReference>
<organism evidence="8 9">
    <name type="scientific">Solirubrobacter pauli</name>
    <dbReference type="NCBI Taxonomy" id="166793"/>
    <lineage>
        <taxon>Bacteria</taxon>
        <taxon>Bacillati</taxon>
        <taxon>Actinomycetota</taxon>
        <taxon>Thermoleophilia</taxon>
        <taxon>Solirubrobacterales</taxon>
        <taxon>Solirubrobacteraceae</taxon>
        <taxon>Solirubrobacter</taxon>
    </lineage>
</organism>
<dbReference type="SUPFAM" id="SSF50129">
    <property type="entry name" value="GroES-like"/>
    <property type="match status" value="1"/>
</dbReference>
<dbReference type="OrthoDB" id="3987021at2"/>
<dbReference type="RefSeq" id="WP_121249825.1">
    <property type="nucleotide sequence ID" value="NZ_RBIL01000001.1"/>
</dbReference>
<accession>A0A660LAL1</accession>
<dbReference type="InterPro" id="IPR013154">
    <property type="entry name" value="ADH-like_N"/>
</dbReference>
<evidence type="ECO:0000256" key="3">
    <source>
        <dbReference type="ARBA" id="ARBA00023002"/>
    </source>
</evidence>
<dbReference type="Gene3D" id="3.40.50.720">
    <property type="entry name" value="NAD(P)-binding Rossmann-like Domain"/>
    <property type="match status" value="1"/>
</dbReference>
<comment type="cofactor">
    <cofactor evidence="4">
        <name>Zn(2+)</name>
        <dbReference type="ChEBI" id="CHEBI:29105"/>
    </cofactor>
</comment>
<dbReference type="InterPro" id="IPR002328">
    <property type="entry name" value="ADH_Zn_CS"/>
</dbReference>
<dbReference type="Pfam" id="PF00107">
    <property type="entry name" value="ADH_zinc_N"/>
    <property type="match status" value="1"/>
</dbReference>
<dbReference type="EMBL" id="RBIL01000001">
    <property type="protein sequence ID" value="RKQ92097.1"/>
    <property type="molecule type" value="Genomic_DNA"/>
</dbReference>
<comment type="similarity">
    <text evidence="4">Belongs to the zinc-containing alcohol dehydrogenase family.</text>
</comment>
<evidence type="ECO:0000256" key="5">
    <source>
        <dbReference type="SAM" id="MobiDB-lite"/>
    </source>
</evidence>
<keyword evidence="3" id="KW-0560">Oxidoreductase</keyword>
<dbReference type="InterPro" id="IPR036291">
    <property type="entry name" value="NAD(P)-bd_dom_sf"/>
</dbReference>
<feature type="domain" description="Alcohol dehydrogenase-like N-terminal" evidence="7">
    <location>
        <begin position="24"/>
        <end position="133"/>
    </location>
</feature>